<gene>
    <name evidence="1" type="ORF">IE53DRAFT_390789</name>
</gene>
<protein>
    <submittedName>
        <fullName evidence="1">Uncharacterized protein</fullName>
    </submittedName>
</protein>
<organism evidence="1 2">
    <name type="scientific">Violaceomyces palustris</name>
    <dbReference type="NCBI Taxonomy" id="1673888"/>
    <lineage>
        <taxon>Eukaryota</taxon>
        <taxon>Fungi</taxon>
        <taxon>Dikarya</taxon>
        <taxon>Basidiomycota</taxon>
        <taxon>Ustilaginomycotina</taxon>
        <taxon>Ustilaginomycetes</taxon>
        <taxon>Violaceomycetales</taxon>
        <taxon>Violaceomycetaceae</taxon>
        <taxon>Violaceomyces</taxon>
    </lineage>
</organism>
<accession>A0ACD0NMQ4</accession>
<evidence type="ECO:0000313" key="2">
    <source>
        <dbReference type="Proteomes" id="UP000245626"/>
    </source>
</evidence>
<reference evidence="1 2" key="1">
    <citation type="journal article" date="2018" name="Mol. Biol. Evol.">
        <title>Broad Genomic Sampling Reveals a Smut Pathogenic Ancestry of the Fungal Clade Ustilaginomycotina.</title>
        <authorList>
            <person name="Kijpornyongpan T."/>
            <person name="Mondo S.J."/>
            <person name="Barry K."/>
            <person name="Sandor L."/>
            <person name="Lee J."/>
            <person name="Lipzen A."/>
            <person name="Pangilinan J."/>
            <person name="LaButti K."/>
            <person name="Hainaut M."/>
            <person name="Henrissat B."/>
            <person name="Grigoriev I.V."/>
            <person name="Spatafora J.W."/>
            <person name="Aime M.C."/>
        </authorList>
    </citation>
    <scope>NUCLEOTIDE SEQUENCE [LARGE SCALE GENOMIC DNA]</scope>
    <source>
        <strain evidence="1 2">SA 807</strain>
    </source>
</reference>
<evidence type="ECO:0000313" key="1">
    <source>
        <dbReference type="EMBL" id="PWN47083.1"/>
    </source>
</evidence>
<dbReference type="Proteomes" id="UP000245626">
    <property type="component" value="Unassembled WGS sequence"/>
</dbReference>
<name>A0ACD0NMQ4_9BASI</name>
<sequence>MHPALTPLSPLPFSSTPLLTPHPPPSFLSSLACSYWLLLPATRPEGPSPRGEVTRNYKYSAIDPSLSRSHPSSPPIP</sequence>
<dbReference type="EMBL" id="KZ820554">
    <property type="protein sequence ID" value="PWN47083.1"/>
    <property type="molecule type" value="Genomic_DNA"/>
</dbReference>
<keyword evidence="2" id="KW-1185">Reference proteome</keyword>
<proteinExistence type="predicted"/>